<dbReference type="EMBL" id="CP017316">
    <property type="protein sequence ID" value="AOT59699.1"/>
    <property type="molecule type" value="Genomic_DNA"/>
</dbReference>
<keyword evidence="2" id="KW-1185">Reference proteome</keyword>
<evidence type="ECO:0000313" key="2">
    <source>
        <dbReference type="Proteomes" id="UP000095349"/>
    </source>
</evidence>
<evidence type="ECO:0000313" key="1">
    <source>
        <dbReference type="EMBL" id="AOT59699.1"/>
    </source>
</evidence>
<organism evidence="1 2">
    <name type="scientific">Streptomyces rubrolavendulae</name>
    <dbReference type="NCBI Taxonomy" id="285473"/>
    <lineage>
        <taxon>Bacteria</taxon>
        <taxon>Bacillati</taxon>
        <taxon>Actinomycetota</taxon>
        <taxon>Actinomycetes</taxon>
        <taxon>Kitasatosporales</taxon>
        <taxon>Streptomycetaceae</taxon>
        <taxon>Streptomyces</taxon>
    </lineage>
</organism>
<name>A0A1D8G2M1_9ACTN</name>
<gene>
    <name evidence="1" type="ORF">A4G23_02542</name>
</gene>
<dbReference type="PATRIC" id="fig|285473.5.peg.2663"/>
<dbReference type="KEGG" id="srn:A4G23_02542"/>
<protein>
    <recommendedName>
        <fullName evidence="3">DUF2079 domain-containing protein</fullName>
    </recommendedName>
</protein>
<dbReference type="Pfam" id="PF09852">
    <property type="entry name" value="DUF2079"/>
    <property type="match status" value="1"/>
</dbReference>
<dbReference type="Proteomes" id="UP000095349">
    <property type="component" value="Chromosome"/>
</dbReference>
<reference evidence="1 2" key="1">
    <citation type="submission" date="2016-09" db="EMBL/GenBank/DDBJ databases">
        <title>Streptomyces rubrolavendulae MJM4426 Genome sequencing and assembly.</title>
        <authorList>
            <person name="Kim J.-G."/>
        </authorList>
    </citation>
    <scope>NUCLEOTIDE SEQUENCE [LARGE SCALE GENOMIC DNA]</scope>
    <source>
        <strain evidence="1 2">MJM4426</strain>
    </source>
</reference>
<dbReference type="InterPro" id="IPR018650">
    <property type="entry name" value="STSV1_Orf64"/>
</dbReference>
<sequence length="218" mass="23003">MVPALVAAVVLCVYAAFALREHQRFGTTGYDLGIFGQGVRAYAELRMPGSEIRTATAPPGFSGDAYPLLGDHFHPVLALLAPLYLVAPHVETLLVAQAALVAGSAYVLARAAGRHLGKPWAALSLGLAYGFSWGLQELVAFDFHEVAFAVPILALSCAAYLDGRWVAAAWWAAGLVLVKEDLGATAAVMGLLLLRHHRRAGLTLFAGAVAATGSSPWW</sequence>
<dbReference type="AlphaFoldDB" id="A0A1D8G2M1"/>
<dbReference type="STRING" id="285473.A4G23_02542"/>
<proteinExistence type="predicted"/>
<accession>A0A1D8G2M1</accession>
<evidence type="ECO:0008006" key="3">
    <source>
        <dbReference type="Google" id="ProtNLM"/>
    </source>
</evidence>